<feature type="non-terminal residue" evidence="7">
    <location>
        <position position="628"/>
    </location>
</feature>
<dbReference type="InterPro" id="IPR000719">
    <property type="entry name" value="Prot_kinase_dom"/>
</dbReference>
<reference evidence="7" key="2">
    <citation type="journal article" date="2021" name="Microbiome">
        <title>Successional dynamics and alternative stable states in a saline activated sludge microbial community over 9 years.</title>
        <authorList>
            <person name="Wang Y."/>
            <person name="Ye J."/>
            <person name="Ju F."/>
            <person name="Liu L."/>
            <person name="Boyd J.A."/>
            <person name="Deng Y."/>
            <person name="Parks D.H."/>
            <person name="Jiang X."/>
            <person name="Yin X."/>
            <person name="Woodcroft B.J."/>
            <person name="Tyson G.W."/>
            <person name="Hugenholtz P."/>
            <person name="Polz M.F."/>
            <person name="Zhang T."/>
        </authorList>
    </citation>
    <scope>NUCLEOTIDE SEQUENCE</scope>
    <source>
        <strain evidence="7">HKST-UBA01</strain>
    </source>
</reference>
<dbReference type="AlphaFoldDB" id="A0A956RQ69"/>
<dbReference type="EMBL" id="JAGQHR010000703">
    <property type="protein sequence ID" value="MCA9729461.1"/>
    <property type="molecule type" value="Genomic_DNA"/>
</dbReference>
<feature type="domain" description="Protein kinase" evidence="6">
    <location>
        <begin position="37"/>
        <end position="303"/>
    </location>
</feature>
<evidence type="ECO:0000256" key="5">
    <source>
        <dbReference type="SAM" id="Phobius"/>
    </source>
</evidence>
<evidence type="ECO:0000256" key="3">
    <source>
        <dbReference type="ARBA" id="ARBA00022777"/>
    </source>
</evidence>
<dbReference type="SUPFAM" id="SSF56112">
    <property type="entry name" value="Protein kinase-like (PK-like)"/>
    <property type="match status" value="1"/>
</dbReference>
<evidence type="ECO:0000313" key="8">
    <source>
        <dbReference type="Proteomes" id="UP000697710"/>
    </source>
</evidence>
<dbReference type="InterPro" id="IPR008271">
    <property type="entry name" value="Ser/Thr_kinase_AS"/>
</dbReference>
<evidence type="ECO:0000259" key="6">
    <source>
        <dbReference type="PROSITE" id="PS50011"/>
    </source>
</evidence>
<reference evidence="7" key="1">
    <citation type="submission" date="2020-04" db="EMBL/GenBank/DDBJ databases">
        <authorList>
            <person name="Zhang T."/>
        </authorList>
    </citation>
    <scope>NUCLEOTIDE SEQUENCE</scope>
    <source>
        <strain evidence="7">HKST-UBA01</strain>
    </source>
</reference>
<dbReference type="SMART" id="SM00220">
    <property type="entry name" value="S_TKc"/>
    <property type="match status" value="1"/>
</dbReference>
<keyword evidence="5" id="KW-0812">Transmembrane</keyword>
<dbReference type="InterPro" id="IPR011990">
    <property type="entry name" value="TPR-like_helical_dom_sf"/>
</dbReference>
<keyword evidence="7" id="KW-0723">Serine/threonine-protein kinase</keyword>
<keyword evidence="5" id="KW-0472">Membrane</keyword>
<dbReference type="InterPro" id="IPR011009">
    <property type="entry name" value="Kinase-like_dom_sf"/>
</dbReference>
<dbReference type="PROSITE" id="PS00108">
    <property type="entry name" value="PROTEIN_KINASE_ST"/>
    <property type="match status" value="1"/>
</dbReference>
<dbReference type="SUPFAM" id="SSF48452">
    <property type="entry name" value="TPR-like"/>
    <property type="match status" value="1"/>
</dbReference>
<keyword evidence="3 7" id="KW-0418">Kinase</keyword>
<dbReference type="Gene3D" id="3.30.200.20">
    <property type="entry name" value="Phosphorylase Kinase, domain 1"/>
    <property type="match status" value="1"/>
</dbReference>
<dbReference type="CDD" id="cd14014">
    <property type="entry name" value="STKc_PknB_like"/>
    <property type="match status" value="1"/>
</dbReference>
<evidence type="ECO:0000256" key="4">
    <source>
        <dbReference type="ARBA" id="ARBA00022840"/>
    </source>
</evidence>
<evidence type="ECO:0000313" key="7">
    <source>
        <dbReference type="EMBL" id="MCA9729461.1"/>
    </source>
</evidence>
<dbReference type="PROSITE" id="PS50011">
    <property type="entry name" value="PROTEIN_KINASE_DOM"/>
    <property type="match status" value="1"/>
</dbReference>
<proteinExistence type="predicted"/>
<keyword evidence="4" id="KW-0067">ATP-binding</keyword>
<keyword evidence="5" id="KW-1133">Transmembrane helix</keyword>
<dbReference type="GO" id="GO:0004674">
    <property type="term" value="F:protein serine/threonine kinase activity"/>
    <property type="evidence" value="ECO:0007669"/>
    <property type="project" value="UniProtKB-KW"/>
</dbReference>
<evidence type="ECO:0000256" key="1">
    <source>
        <dbReference type="ARBA" id="ARBA00022679"/>
    </source>
</evidence>
<evidence type="ECO:0000256" key="2">
    <source>
        <dbReference type="ARBA" id="ARBA00022741"/>
    </source>
</evidence>
<accession>A0A956RQ69</accession>
<dbReference type="Gene3D" id="1.25.40.10">
    <property type="entry name" value="Tetratricopeptide repeat domain"/>
    <property type="match status" value="1"/>
</dbReference>
<keyword evidence="1" id="KW-0808">Transferase</keyword>
<dbReference type="Pfam" id="PF00069">
    <property type="entry name" value="Pkinase"/>
    <property type="match status" value="1"/>
</dbReference>
<dbReference type="Gene3D" id="1.10.510.10">
    <property type="entry name" value="Transferase(Phosphotransferase) domain 1"/>
    <property type="match status" value="1"/>
</dbReference>
<dbReference type="Proteomes" id="UP000697710">
    <property type="component" value="Unassembled WGS sequence"/>
</dbReference>
<feature type="transmembrane region" description="Helical" evidence="5">
    <location>
        <begin position="328"/>
        <end position="351"/>
    </location>
</feature>
<organism evidence="7 8">
    <name type="scientific">Eiseniibacteriota bacterium</name>
    <dbReference type="NCBI Taxonomy" id="2212470"/>
    <lineage>
        <taxon>Bacteria</taxon>
        <taxon>Candidatus Eiseniibacteriota</taxon>
    </lineage>
</organism>
<protein>
    <submittedName>
        <fullName evidence="7">Serine/threonine protein kinase</fullName>
    </submittedName>
</protein>
<dbReference type="GO" id="GO:0005524">
    <property type="term" value="F:ATP binding"/>
    <property type="evidence" value="ECO:0007669"/>
    <property type="project" value="UniProtKB-KW"/>
</dbReference>
<dbReference type="PANTHER" id="PTHR43289:SF6">
    <property type="entry name" value="SERINE_THREONINE-PROTEIN KINASE NEKL-3"/>
    <property type="match status" value="1"/>
</dbReference>
<comment type="caution">
    <text evidence="7">The sequence shown here is derived from an EMBL/GenBank/DDBJ whole genome shotgun (WGS) entry which is preliminary data.</text>
</comment>
<keyword evidence="2" id="KW-0547">Nucleotide-binding</keyword>
<dbReference type="PANTHER" id="PTHR43289">
    <property type="entry name" value="MITOGEN-ACTIVATED PROTEIN KINASE KINASE KINASE 20-RELATED"/>
    <property type="match status" value="1"/>
</dbReference>
<name>A0A956RQ69_UNCEI</name>
<sequence>MSDGHDPLIDFGFADDTWIDRVRDAEAHVVYDCIGPFEILQEVPGGGRSLVFRARDRRSGNVVALKILPTGVTLAARTRRRFQREFDVVRRLAHPGIVQVFGLDHIAGQMVLSMEWIDGVPVTEWARLQSSPRAIVPLLMKIAEAVHHAHQRGVLHRDLKPANILVDGEGEPHVLDFGLAKVTETPDPRGTTLTVSGQFLGTPAYSSPEQVSGSPEDLDVRSDIYSLGVTFYHCLTGELPYPPGDSIARTFAAITQGEIRRPSRLDSAIGRELEAILMAMLGRSRAERYQSLDTLLADLRRWLAGEPVLVRGQTRGARLVTLVRRNPLPAALITGLFAVVTASAVVFAFLFHRAESEAERAREVQRFLESVLLPGEPGAAIGQLDLEDLLTRVRDRLAVDLSDHPETRAEIYLTMARLHAALWKWADTDADATRALGYFQEHAPASDPRVIRCLSLQGIARAFLHDPSSVPLLEEVRSRLAQASELPDPAVARCLGNLGFARWQALRDTAAARSAYEDALELWKAIPTSPDDGRAGTFYGAAAFFSSHGDPAHAAVLFREALEGFRSDPQRLDAYIRNCLHDAGANLVRLERWGEADSLLAEAIRETPRWFVDERLVAGSWLRGEIAL</sequence>
<gene>
    <name evidence="7" type="ORF">KC729_17370</name>
</gene>